<dbReference type="Proteomes" id="UP000265520">
    <property type="component" value="Unassembled WGS sequence"/>
</dbReference>
<evidence type="ECO:0000313" key="1">
    <source>
        <dbReference type="EMBL" id="MCI39087.1"/>
    </source>
</evidence>
<comment type="caution">
    <text evidence="1">The sequence shown here is derived from an EMBL/GenBank/DDBJ whole genome shotgun (WGS) entry which is preliminary data.</text>
</comment>
<feature type="non-terminal residue" evidence="1">
    <location>
        <position position="1"/>
    </location>
</feature>
<name>A0A392RSD9_9FABA</name>
<protein>
    <submittedName>
        <fullName evidence="1">Uncharacterized protein</fullName>
    </submittedName>
</protein>
<proteinExistence type="predicted"/>
<dbReference type="EMBL" id="LXQA010263450">
    <property type="protein sequence ID" value="MCI39087.1"/>
    <property type="molecule type" value="Genomic_DNA"/>
</dbReference>
<reference evidence="1 2" key="1">
    <citation type="journal article" date="2018" name="Front. Plant Sci.">
        <title>Red Clover (Trifolium pratense) and Zigzag Clover (T. medium) - A Picture of Genomic Similarities and Differences.</title>
        <authorList>
            <person name="Dluhosova J."/>
            <person name="Istvanek J."/>
            <person name="Nedelnik J."/>
            <person name="Repkova J."/>
        </authorList>
    </citation>
    <scope>NUCLEOTIDE SEQUENCE [LARGE SCALE GENOMIC DNA]</scope>
    <source>
        <strain evidence="2">cv. 10/8</strain>
        <tissue evidence="1">Leaf</tissue>
    </source>
</reference>
<accession>A0A392RSD9</accession>
<sequence>RFRQIAASQLRCGELAEGSRVRAAVAEMYSVANYAFCYRMRGGGGGAAAQ</sequence>
<dbReference type="AlphaFoldDB" id="A0A392RSD9"/>
<keyword evidence="2" id="KW-1185">Reference proteome</keyword>
<evidence type="ECO:0000313" key="2">
    <source>
        <dbReference type="Proteomes" id="UP000265520"/>
    </source>
</evidence>
<organism evidence="1 2">
    <name type="scientific">Trifolium medium</name>
    <dbReference type="NCBI Taxonomy" id="97028"/>
    <lineage>
        <taxon>Eukaryota</taxon>
        <taxon>Viridiplantae</taxon>
        <taxon>Streptophyta</taxon>
        <taxon>Embryophyta</taxon>
        <taxon>Tracheophyta</taxon>
        <taxon>Spermatophyta</taxon>
        <taxon>Magnoliopsida</taxon>
        <taxon>eudicotyledons</taxon>
        <taxon>Gunneridae</taxon>
        <taxon>Pentapetalae</taxon>
        <taxon>rosids</taxon>
        <taxon>fabids</taxon>
        <taxon>Fabales</taxon>
        <taxon>Fabaceae</taxon>
        <taxon>Papilionoideae</taxon>
        <taxon>50 kb inversion clade</taxon>
        <taxon>NPAAA clade</taxon>
        <taxon>Hologalegina</taxon>
        <taxon>IRL clade</taxon>
        <taxon>Trifolieae</taxon>
        <taxon>Trifolium</taxon>
    </lineage>
</organism>